<evidence type="ECO:0000313" key="2">
    <source>
        <dbReference type="EMBL" id="TYB83282.1"/>
    </source>
</evidence>
<dbReference type="InterPro" id="IPR029063">
    <property type="entry name" value="SAM-dependent_MTases_sf"/>
</dbReference>
<dbReference type="GO" id="GO:0006888">
    <property type="term" value="P:endoplasmic reticulum to Golgi vesicle-mediated transport"/>
    <property type="evidence" value="ECO:0007669"/>
    <property type="project" value="TreeGrafter"/>
</dbReference>
<dbReference type="InterPro" id="IPR053202">
    <property type="entry name" value="EGF_Rcpt_Signaling_Reg"/>
</dbReference>
<dbReference type="SUPFAM" id="SSF53335">
    <property type="entry name" value="S-adenosyl-L-methionine-dependent methyltransferases"/>
    <property type="match status" value="1"/>
</dbReference>
<evidence type="ECO:0000313" key="3">
    <source>
        <dbReference type="Proteomes" id="UP000322080"/>
    </source>
</evidence>
<dbReference type="RefSeq" id="WP_148376372.1">
    <property type="nucleotide sequence ID" value="NZ_VSIY01000003.1"/>
</dbReference>
<dbReference type="EMBL" id="VSIY01000003">
    <property type="protein sequence ID" value="TYB83282.1"/>
    <property type="molecule type" value="Genomic_DNA"/>
</dbReference>
<dbReference type="Pfam" id="PF05050">
    <property type="entry name" value="Methyltransf_21"/>
    <property type="match status" value="1"/>
</dbReference>
<gene>
    <name evidence="2" type="ORF">FVF75_03645</name>
</gene>
<keyword evidence="3" id="KW-1185">Reference proteome</keyword>
<dbReference type="GO" id="GO:0032259">
    <property type="term" value="P:methylation"/>
    <property type="evidence" value="ECO:0007669"/>
    <property type="project" value="UniProtKB-KW"/>
</dbReference>
<dbReference type="PANTHER" id="PTHR34009:SF2">
    <property type="entry name" value="PROTEIN STAR"/>
    <property type="match status" value="1"/>
</dbReference>
<name>A0A5D0RNZ7_9RHOB</name>
<reference evidence="2 3" key="1">
    <citation type="submission" date="2019-08" db="EMBL/GenBank/DDBJ databases">
        <title>Identification of a novel species of the genus Boseongicola.</title>
        <authorList>
            <person name="Zhang X.-Q."/>
        </authorList>
    </citation>
    <scope>NUCLEOTIDE SEQUENCE [LARGE SCALE GENOMIC DNA]</scope>
    <source>
        <strain evidence="2 3">HY14</strain>
    </source>
</reference>
<keyword evidence="2" id="KW-0808">Transferase</keyword>
<proteinExistence type="predicted"/>
<dbReference type="Proteomes" id="UP000322080">
    <property type="component" value="Unassembled WGS sequence"/>
</dbReference>
<dbReference type="InterPro" id="IPR006342">
    <property type="entry name" value="FkbM_mtfrase"/>
</dbReference>
<dbReference type="GO" id="GO:0005886">
    <property type="term" value="C:plasma membrane"/>
    <property type="evidence" value="ECO:0007669"/>
    <property type="project" value="TreeGrafter"/>
</dbReference>
<accession>A0A5D0RNZ7</accession>
<dbReference type="Gene3D" id="3.40.50.150">
    <property type="entry name" value="Vaccinia Virus protein VP39"/>
    <property type="match status" value="1"/>
</dbReference>
<dbReference type="NCBIfam" id="TIGR01444">
    <property type="entry name" value="fkbM_fam"/>
    <property type="match status" value="1"/>
</dbReference>
<dbReference type="GO" id="GO:0008168">
    <property type="term" value="F:methyltransferase activity"/>
    <property type="evidence" value="ECO:0007669"/>
    <property type="project" value="UniProtKB-KW"/>
</dbReference>
<dbReference type="PANTHER" id="PTHR34009">
    <property type="entry name" value="PROTEIN STAR"/>
    <property type="match status" value="1"/>
</dbReference>
<keyword evidence="2" id="KW-0489">Methyltransferase</keyword>
<evidence type="ECO:0000259" key="1">
    <source>
        <dbReference type="Pfam" id="PF05050"/>
    </source>
</evidence>
<dbReference type="GO" id="GO:0016197">
    <property type="term" value="P:endosomal transport"/>
    <property type="evidence" value="ECO:0007669"/>
    <property type="project" value="TreeGrafter"/>
</dbReference>
<sequence>MLKKLFNRARSTTLALSRQPSVLTRAIELDPYNIRPMIRKLNAEGRDPTRLLQATLLTGLIAQMPPRYEKTLTSLYSRAKGQLLQDVLAAALIGDGSEGYFVEVGVGDGVSLSNTYLLETELGWNGLLIEPNRHSHANIAANRSAALSKKAAYGQSGMQLEFLSVSGFHELSSLQAHAKTDLHERDGSVYHVETVSLDEALTEVDAPKTISFMSIDTEGSELEVLAGLDLDIWTVRLFAIEHNFRAGYAERIMAKLRPYGYRQILPGVSQFDIWIAHESVSF</sequence>
<protein>
    <submittedName>
        <fullName evidence="2">FkbM family methyltransferase</fullName>
    </submittedName>
</protein>
<organism evidence="2 3">
    <name type="scientific">Maritimibacter fusiformis</name>
    <dbReference type="NCBI Taxonomy" id="2603819"/>
    <lineage>
        <taxon>Bacteria</taxon>
        <taxon>Pseudomonadati</taxon>
        <taxon>Pseudomonadota</taxon>
        <taxon>Alphaproteobacteria</taxon>
        <taxon>Rhodobacterales</taxon>
        <taxon>Roseobacteraceae</taxon>
        <taxon>Maritimibacter</taxon>
    </lineage>
</organism>
<dbReference type="GO" id="GO:0005737">
    <property type="term" value="C:cytoplasm"/>
    <property type="evidence" value="ECO:0007669"/>
    <property type="project" value="GOC"/>
</dbReference>
<comment type="caution">
    <text evidence="2">The sequence shown here is derived from an EMBL/GenBank/DDBJ whole genome shotgun (WGS) entry which is preliminary data.</text>
</comment>
<feature type="domain" description="Methyltransferase FkbM" evidence="1">
    <location>
        <begin position="103"/>
        <end position="262"/>
    </location>
</feature>
<dbReference type="AlphaFoldDB" id="A0A5D0RNZ7"/>